<dbReference type="InterPro" id="IPR010953">
    <property type="entry name" value="Citrate_synthase_typ-I"/>
</dbReference>
<name>A0A1J5TJ17_9ZZZZ</name>
<dbReference type="PROSITE" id="PS00480">
    <property type="entry name" value="CITRATE_SYNTHASE"/>
    <property type="match status" value="1"/>
</dbReference>
<dbReference type="SUPFAM" id="SSF48256">
    <property type="entry name" value="Citrate synthase"/>
    <property type="match status" value="1"/>
</dbReference>
<evidence type="ECO:0000256" key="2">
    <source>
        <dbReference type="ARBA" id="ARBA00010566"/>
    </source>
</evidence>
<dbReference type="Gene3D" id="2.20.28.60">
    <property type="match status" value="1"/>
</dbReference>
<accession>A0A1J5TJ17</accession>
<evidence type="ECO:0000313" key="6">
    <source>
        <dbReference type="EMBL" id="OIR16293.1"/>
    </source>
</evidence>
<organism evidence="6">
    <name type="scientific">mine drainage metagenome</name>
    <dbReference type="NCBI Taxonomy" id="410659"/>
    <lineage>
        <taxon>unclassified sequences</taxon>
        <taxon>metagenomes</taxon>
        <taxon>ecological metagenomes</taxon>
    </lineage>
</organism>
<comment type="similarity">
    <text evidence="2">Belongs to the citrate synthase family.</text>
</comment>
<keyword evidence="6" id="KW-0012">Acyltransferase</keyword>
<dbReference type="PIRSF" id="PIRSF001369">
    <property type="entry name" value="Citrate_synth"/>
    <property type="match status" value="1"/>
</dbReference>
<dbReference type="NCBIfam" id="TIGR01798">
    <property type="entry name" value="cit_synth_I"/>
    <property type="match status" value="1"/>
</dbReference>
<dbReference type="Gene3D" id="1.10.580.10">
    <property type="entry name" value="Citrate Synthase, domain 1"/>
    <property type="match status" value="1"/>
</dbReference>
<dbReference type="GO" id="GO:0036440">
    <property type="term" value="F:citrate synthase activity"/>
    <property type="evidence" value="ECO:0007669"/>
    <property type="project" value="UniProtKB-EC"/>
</dbReference>
<dbReference type="FunFam" id="1.10.230.10:FF:000002">
    <property type="entry name" value="Citrate synthase"/>
    <property type="match status" value="1"/>
</dbReference>
<dbReference type="InterPro" id="IPR019810">
    <property type="entry name" value="Citrate_synthase_AS"/>
</dbReference>
<comment type="pathway">
    <text evidence="1">Carbohydrate metabolism; tricarboxylic acid cycle; isocitrate from oxaloacetate: step 1/2.</text>
</comment>
<evidence type="ECO:0000256" key="4">
    <source>
        <dbReference type="ARBA" id="ARBA00022532"/>
    </source>
</evidence>
<dbReference type="EC" id="2.3.3.16" evidence="3"/>
<dbReference type="AlphaFoldDB" id="A0A1J5TJ17"/>
<evidence type="ECO:0000256" key="3">
    <source>
        <dbReference type="ARBA" id="ARBA00012972"/>
    </source>
</evidence>
<dbReference type="Pfam" id="PF00285">
    <property type="entry name" value="Citrate_synt"/>
    <property type="match status" value="1"/>
</dbReference>
<proteinExistence type="inferred from homology"/>
<dbReference type="InterPro" id="IPR016143">
    <property type="entry name" value="Citrate_synth-like_sm_a-sub"/>
</dbReference>
<dbReference type="InterPro" id="IPR024176">
    <property type="entry name" value="Citrate_synthase_bac-typ"/>
</dbReference>
<dbReference type="InterPro" id="IPR002020">
    <property type="entry name" value="Citrate_synthase"/>
</dbReference>
<dbReference type="Gene3D" id="1.10.230.10">
    <property type="entry name" value="Cytochrome P450-Terp, domain 2"/>
    <property type="match status" value="1"/>
</dbReference>
<dbReference type="GO" id="GO:0005737">
    <property type="term" value="C:cytoplasm"/>
    <property type="evidence" value="ECO:0007669"/>
    <property type="project" value="InterPro"/>
</dbReference>
<sequence>MESKRIATLTLDDGRSIELPIFSGTLGPDVIDIRALGKLGVFTYDPAFFSTSSCTSEITFIDGDAGLLYYRGYPIEQLAEKSDFLEVCYLLLNGELPTSEQKTQFTYNITHHTMVHDQLARFFNGFRRDAHPMAVMVGVVGALSAFYHDSLDINDPQHRAVSAQRLLAKVPTIAAMTHKYSVGEPFIYPKNKFGFVENLMYMMFATPAEEYVPNPILVRALERILILHADHEQNASTSTVRLAGSSGANPFACIASGIAALWGPAHGGANEAALKMLEEIGDVSRVAEYVQGVKDKKYKLMGFGHRVYKNMDPRASVMRQTCHEVLSELKLENNKLFELAMVLEKTALSDPYFIERKLYPNVDFYSGIVLRALGIPSNMFTVIFAVARTIGWVSQWNEMIADSEYKIGRPRQLYRGAVRRDFVPLAKR</sequence>
<keyword evidence="5 6" id="KW-0808">Transferase</keyword>
<dbReference type="InterPro" id="IPR036969">
    <property type="entry name" value="Citrate_synthase_sf"/>
</dbReference>
<dbReference type="NCBIfam" id="NF004126">
    <property type="entry name" value="PRK05614.1"/>
    <property type="match status" value="1"/>
</dbReference>
<gene>
    <name evidence="6" type="primary">gltA_2</name>
    <name evidence="6" type="ORF">GALL_30130</name>
</gene>
<dbReference type="EMBL" id="MLJW01000007">
    <property type="protein sequence ID" value="OIR16293.1"/>
    <property type="molecule type" value="Genomic_DNA"/>
</dbReference>
<dbReference type="PRINTS" id="PR00143">
    <property type="entry name" value="CITRTSNTHASE"/>
</dbReference>
<dbReference type="PANTHER" id="PTHR42871:SF1">
    <property type="entry name" value="CITRATE SYNTHASE"/>
    <property type="match status" value="1"/>
</dbReference>
<protein>
    <recommendedName>
        <fullName evidence="3">citrate synthase (unknown stereospecificity)</fullName>
        <ecNumber evidence="3">2.3.3.16</ecNumber>
    </recommendedName>
</protein>
<dbReference type="CDD" id="cd06114">
    <property type="entry name" value="EcCS_like"/>
    <property type="match status" value="1"/>
</dbReference>
<dbReference type="InterPro" id="IPR016142">
    <property type="entry name" value="Citrate_synth-like_lrg_a-sub"/>
</dbReference>
<comment type="caution">
    <text evidence="6">The sequence shown here is derived from an EMBL/GenBank/DDBJ whole genome shotgun (WGS) entry which is preliminary data.</text>
</comment>
<dbReference type="GO" id="GO:0006099">
    <property type="term" value="P:tricarboxylic acid cycle"/>
    <property type="evidence" value="ECO:0007669"/>
    <property type="project" value="UniProtKB-UniPathway"/>
</dbReference>
<dbReference type="UniPathway" id="UPA00223">
    <property type="reaction ID" value="UER00717"/>
</dbReference>
<evidence type="ECO:0000256" key="1">
    <source>
        <dbReference type="ARBA" id="ARBA00004751"/>
    </source>
</evidence>
<dbReference type="PANTHER" id="PTHR42871">
    <property type="entry name" value="CITRATE SYNTHASE"/>
    <property type="match status" value="1"/>
</dbReference>
<keyword evidence="4" id="KW-0816">Tricarboxylic acid cycle</keyword>
<evidence type="ECO:0000256" key="5">
    <source>
        <dbReference type="ARBA" id="ARBA00022679"/>
    </source>
</evidence>
<reference evidence="6" key="1">
    <citation type="submission" date="2016-10" db="EMBL/GenBank/DDBJ databases">
        <title>Sequence of Gallionella enrichment culture.</title>
        <authorList>
            <person name="Poehlein A."/>
            <person name="Muehling M."/>
            <person name="Daniel R."/>
        </authorList>
    </citation>
    <scope>NUCLEOTIDE SEQUENCE</scope>
</reference>